<dbReference type="Pfam" id="PF07966">
    <property type="entry name" value="A1_Propeptide"/>
    <property type="match status" value="1"/>
</dbReference>
<dbReference type="Pfam" id="PF00026">
    <property type="entry name" value="Asp"/>
    <property type="match status" value="1"/>
</dbReference>
<organism evidence="12 13">
    <name type="scientific">Bubo bubo</name>
    <name type="common">Eurasian eagle-owl</name>
    <name type="synonym">Strix bubo</name>
    <dbReference type="NCBI Taxonomy" id="30461"/>
    <lineage>
        <taxon>Eukaryota</taxon>
        <taxon>Metazoa</taxon>
        <taxon>Chordata</taxon>
        <taxon>Craniata</taxon>
        <taxon>Vertebrata</taxon>
        <taxon>Euteleostomi</taxon>
        <taxon>Archelosauria</taxon>
        <taxon>Archosauria</taxon>
        <taxon>Dinosauria</taxon>
        <taxon>Saurischia</taxon>
        <taxon>Theropoda</taxon>
        <taxon>Coelurosauria</taxon>
        <taxon>Aves</taxon>
        <taxon>Neognathae</taxon>
        <taxon>Neoaves</taxon>
        <taxon>Telluraves</taxon>
        <taxon>Strigiformes</taxon>
        <taxon>Strigidae</taxon>
        <taxon>Bubo</taxon>
    </lineage>
</organism>
<dbReference type="FunFam" id="2.40.70.10:FF:000004">
    <property type="entry name" value="Pepsin A"/>
    <property type="match status" value="1"/>
</dbReference>
<feature type="domain" description="Peptidase A1" evidence="11">
    <location>
        <begin position="74"/>
        <end position="270"/>
    </location>
</feature>
<dbReference type="PANTHER" id="PTHR47966:SF22">
    <property type="entry name" value="PEPSIN A-3-RELATED"/>
    <property type="match status" value="1"/>
</dbReference>
<dbReference type="EC" id="3.4.23.1" evidence="3"/>
<keyword evidence="8 9" id="KW-1015">Disulfide bond</keyword>
<keyword evidence="5 10" id="KW-0064">Aspartyl protease</keyword>
<evidence type="ECO:0000313" key="12">
    <source>
        <dbReference type="Ensembl" id="ENSBOBP00000017311.1"/>
    </source>
</evidence>
<evidence type="ECO:0000259" key="11">
    <source>
        <dbReference type="PROSITE" id="PS51767"/>
    </source>
</evidence>
<reference evidence="12" key="1">
    <citation type="submission" date="2025-08" db="UniProtKB">
        <authorList>
            <consortium name="Ensembl"/>
        </authorList>
    </citation>
    <scope>IDENTIFICATION</scope>
</reference>
<dbReference type="InterPro" id="IPR021109">
    <property type="entry name" value="Peptidase_aspartic_dom_sf"/>
</dbReference>
<dbReference type="InterPro" id="IPR001461">
    <property type="entry name" value="Aspartic_peptidase_A1"/>
</dbReference>
<evidence type="ECO:0000256" key="4">
    <source>
        <dbReference type="ARBA" id="ARBA00022670"/>
    </source>
</evidence>
<dbReference type="GO" id="GO:0004190">
    <property type="term" value="F:aspartic-type endopeptidase activity"/>
    <property type="evidence" value="ECO:0007669"/>
    <property type="project" value="UniProtKB-KW"/>
</dbReference>
<comment type="similarity">
    <text evidence="2 10">Belongs to the peptidase A1 family.</text>
</comment>
<evidence type="ECO:0000256" key="9">
    <source>
        <dbReference type="PIRSR" id="PIRSR601461-2"/>
    </source>
</evidence>
<name>A0A8C0IG10_BUBBB</name>
<dbReference type="InterPro" id="IPR012848">
    <property type="entry name" value="Aspartic_peptidase_N"/>
</dbReference>
<dbReference type="Gene3D" id="6.10.140.60">
    <property type="match status" value="1"/>
</dbReference>
<evidence type="ECO:0000256" key="6">
    <source>
        <dbReference type="ARBA" id="ARBA00022757"/>
    </source>
</evidence>
<dbReference type="Ensembl" id="ENSBOBT00000017703.1">
    <property type="protein sequence ID" value="ENSBOBP00000017311.1"/>
    <property type="gene ID" value="ENSBOBG00000010791.1"/>
</dbReference>
<dbReference type="GO" id="GO:0007586">
    <property type="term" value="P:digestion"/>
    <property type="evidence" value="ECO:0007669"/>
    <property type="project" value="UniProtKB-KW"/>
</dbReference>
<dbReference type="PROSITE" id="PS51767">
    <property type="entry name" value="PEPTIDASE_A1"/>
    <property type="match status" value="1"/>
</dbReference>
<keyword evidence="13" id="KW-1185">Reference proteome</keyword>
<evidence type="ECO:0000256" key="2">
    <source>
        <dbReference type="ARBA" id="ARBA00007447"/>
    </source>
</evidence>
<evidence type="ECO:0000256" key="1">
    <source>
        <dbReference type="ARBA" id="ARBA00002318"/>
    </source>
</evidence>
<dbReference type="PANTHER" id="PTHR47966">
    <property type="entry name" value="BETA-SITE APP-CLEAVING ENZYME, ISOFORM A-RELATED"/>
    <property type="match status" value="1"/>
</dbReference>
<dbReference type="SUPFAM" id="SSF50630">
    <property type="entry name" value="Acid proteases"/>
    <property type="match status" value="1"/>
</dbReference>
<keyword evidence="6" id="KW-0222">Digestion</keyword>
<accession>A0A8C0IG10</accession>
<sequence>APPPRHVPAWLWVTGGLPSACRVPLRRGKSLRQSLQEHGLLQHYLKQHPYNPATKYFTTSASAEPLQNYMDNEYFGTISIGSPGQDFTVIFDTGSSNLWVPSVYCSSPACTNHNRFNPADSSTFIGTNDSVEIAYGTGSMTGILGYDTVTVRHQPPQPPGAGTPGHYIEVLNQIFGLAETEPGDFFYYMPFDGILGLAFPSIASSGATPVFDNMMKEGLVAQDLFSVYLSRNGQSGSFVLFGAIDSSYTTNGISWIPLSAETYWQITMDR</sequence>
<evidence type="ECO:0000256" key="5">
    <source>
        <dbReference type="ARBA" id="ARBA00022750"/>
    </source>
</evidence>
<feature type="disulfide bond" evidence="9">
    <location>
        <begin position="105"/>
        <end position="110"/>
    </location>
</feature>
<dbReference type="InterPro" id="IPR033121">
    <property type="entry name" value="PEPTIDASE_A1"/>
</dbReference>
<evidence type="ECO:0000256" key="7">
    <source>
        <dbReference type="ARBA" id="ARBA00022801"/>
    </source>
</evidence>
<evidence type="ECO:0000256" key="3">
    <source>
        <dbReference type="ARBA" id="ARBA00011924"/>
    </source>
</evidence>
<evidence type="ECO:0000313" key="13">
    <source>
        <dbReference type="Proteomes" id="UP000694567"/>
    </source>
</evidence>
<protein>
    <recommendedName>
        <fullName evidence="3">pepsin A</fullName>
        <ecNumber evidence="3">3.4.23.1</ecNumber>
    </recommendedName>
</protein>
<dbReference type="InterPro" id="IPR001969">
    <property type="entry name" value="Aspartic_peptidase_AS"/>
</dbReference>
<evidence type="ECO:0000256" key="8">
    <source>
        <dbReference type="ARBA" id="ARBA00023157"/>
    </source>
</evidence>
<evidence type="ECO:0000256" key="10">
    <source>
        <dbReference type="RuleBase" id="RU000454"/>
    </source>
</evidence>
<reference evidence="12" key="2">
    <citation type="submission" date="2025-09" db="UniProtKB">
        <authorList>
            <consortium name="Ensembl"/>
        </authorList>
    </citation>
    <scope>IDENTIFICATION</scope>
</reference>
<dbReference type="Proteomes" id="UP000694567">
    <property type="component" value="Unplaced"/>
</dbReference>
<keyword evidence="7 10" id="KW-0378">Hydrolase</keyword>
<dbReference type="GO" id="GO:0006508">
    <property type="term" value="P:proteolysis"/>
    <property type="evidence" value="ECO:0007669"/>
    <property type="project" value="UniProtKB-KW"/>
</dbReference>
<comment type="function">
    <text evidence="1">Shows particularly broad specificity; although bonds involving phenylalanine and leucine are preferred, many others are also cleaved to some extent.</text>
</comment>
<dbReference type="PROSITE" id="PS00141">
    <property type="entry name" value="ASP_PROTEASE"/>
    <property type="match status" value="1"/>
</dbReference>
<dbReference type="PRINTS" id="PR00792">
    <property type="entry name" value="PEPSIN"/>
</dbReference>
<keyword evidence="4 10" id="KW-0645">Protease</keyword>
<proteinExistence type="inferred from homology"/>
<dbReference type="AlphaFoldDB" id="A0A8C0IG10"/>
<dbReference type="Gene3D" id="2.40.70.10">
    <property type="entry name" value="Acid Proteases"/>
    <property type="match status" value="2"/>
</dbReference>